<dbReference type="HOGENOM" id="CLU_2759601_0_0_1"/>
<evidence type="ECO:0000256" key="1">
    <source>
        <dbReference type="SAM" id="MobiDB-lite"/>
    </source>
</evidence>
<evidence type="ECO:0000313" key="2">
    <source>
        <dbReference type="EMBL" id="EKD00587.1"/>
    </source>
</evidence>
<proteinExistence type="predicted"/>
<dbReference type="EMBL" id="AMBO01000338">
    <property type="protein sequence ID" value="EKD00587.1"/>
    <property type="molecule type" value="Genomic_DNA"/>
</dbReference>
<sequence length="70" mass="7814">MHPNQLNVLSIRPRLQYNQNRTPPEPTSPDPRVRDSLDPCPSPSSVPYSPEPSSHDPQSRSICMLGRHAA</sequence>
<gene>
    <name evidence="2" type="ORF">A1Q2_05075</name>
</gene>
<accession>K1VMJ4</accession>
<dbReference type="AlphaFoldDB" id="K1VMJ4"/>
<organism evidence="2 3">
    <name type="scientific">Trichosporon asahii var. asahii (strain CBS 8904)</name>
    <name type="common">Yeast</name>
    <dbReference type="NCBI Taxonomy" id="1220162"/>
    <lineage>
        <taxon>Eukaryota</taxon>
        <taxon>Fungi</taxon>
        <taxon>Dikarya</taxon>
        <taxon>Basidiomycota</taxon>
        <taxon>Agaricomycotina</taxon>
        <taxon>Tremellomycetes</taxon>
        <taxon>Trichosporonales</taxon>
        <taxon>Trichosporonaceae</taxon>
        <taxon>Trichosporon</taxon>
    </lineage>
</organism>
<name>K1VMJ4_TRIAC</name>
<keyword evidence="3" id="KW-1185">Reference proteome</keyword>
<dbReference type="InParanoid" id="K1VMJ4"/>
<feature type="compositionally biased region" description="Low complexity" evidence="1">
    <location>
        <begin position="43"/>
        <end position="52"/>
    </location>
</feature>
<comment type="caution">
    <text evidence="2">The sequence shown here is derived from an EMBL/GenBank/DDBJ whole genome shotgun (WGS) entry which is preliminary data.</text>
</comment>
<protein>
    <submittedName>
        <fullName evidence="2">Uncharacterized protein</fullName>
    </submittedName>
</protein>
<dbReference type="Proteomes" id="UP000006757">
    <property type="component" value="Unassembled WGS sequence"/>
</dbReference>
<evidence type="ECO:0000313" key="3">
    <source>
        <dbReference type="Proteomes" id="UP000006757"/>
    </source>
</evidence>
<feature type="region of interest" description="Disordered" evidence="1">
    <location>
        <begin position="1"/>
        <end position="70"/>
    </location>
</feature>
<reference evidence="2 3" key="1">
    <citation type="journal article" date="2012" name="Eukaryot. Cell">
        <title>Genome sequence of the Trichosporon asahii environmental strain CBS 8904.</title>
        <authorList>
            <person name="Yang R.Y."/>
            <person name="Li H.T."/>
            <person name="Zhu H."/>
            <person name="Zhou G.P."/>
            <person name="Wang M."/>
            <person name="Wang L."/>
        </authorList>
    </citation>
    <scope>NUCLEOTIDE SEQUENCE [LARGE SCALE GENOMIC DNA]</scope>
    <source>
        <strain evidence="2 3">CBS 8904</strain>
    </source>
</reference>